<organism evidence="3 4">
    <name type="scientific">Rhodovarius crocodyli</name>
    <dbReference type="NCBI Taxonomy" id="1979269"/>
    <lineage>
        <taxon>Bacteria</taxon>
        <taxon>Pseudomonadati</taxon>
        <taxon>Pseudomonadota</taxon>
        <taxon>Alphaproteobacteria</taxon>
        <taxon>Acetobacterales</taxon>
        <taxon>Roseomonadaceae</taxon>
        <taxon>Rhodovarius</taxon>
    </lineage>
</organism>
<protein>
    <submittedName>
        <fullName evidence="3">HNH endonuclease</fullName>
    </submittedName>
</protein>
<dbReference type="OrthoDB" id="7220022at2"/>
<dbReference type="GO" id="GO:0004519">
    <property type="term" value="F:endonuclease activity"/>
    <property type="evidence" value="ECO:0007669"/>
    <property type="project" value="UniProtKB-KW"/>
</dbReference>
<feature type="region of interest" description="Disordered" evidence="1">
    <location>
        <begin position="1"/>
        <end position="27"/>
    </location>
</feature>
<dbReference type="SMART" id="SM00507">
    <property type="entry name" value="HNHc"/>
    <property type="match status" value="1"/>
</dbReference>
<dbReference type="AlphaFoldDB" id="A0A437MN73"/>
<evidence type="ECO:0000313" key="3">
    <source>
        <dbReference type="EMBL" id="RVT99087.1"/>
    </source>
</evidence>
<comment type="caution">
    <text evidence="3">The sequence shown here is derived from an EMBL/GenBank/DDBJ whole genome shotgun (WGS) entry which is preliminary data.</text>
</comment>
<evidence type="ECO:0000259" key="2">
    <source>
        <dbReference type="SMART" id="SM00507"/>
    </source>
</evidence>
<accession>A0A437MN73</accession>
<keyword evidence="3" id="KW-0540">Nuclease</keyword>
<dbReference type="InterPro" id="IPR003615">
    <property type="entry name" value="HNH_nuc"/>
</dbReference>
<name>A0A437MN73_9PROT</name>
<keyword evidence="3" id="KW-0378">Hydrolase</keyword>
<sequence length="97" mass="10340">MARPRLASADLRTARQPVKRAASHYRTPEHAAWRADVVRRAGGACQACGRTGTRLFADHIVELKDGGAATDVANGQALCGSCHTAKTARERAKRSAT</sequence>
<dbReference type="Pfam" id="PF01844">
    <property type="entry name" value="HNH"/>
    <property type="match status" value="1"/>
</dbReference>
<dbReference type="GO" id="GO:0003676">
    <property type="term" value="F:nucleic acid binding"/>
    <property type="evidence" value="ECO:0007669"/>
    <property type="project" value="InterPro"/>
</dbReference>
<keyword evidence="4" id="KW-1185">Reference proteome</keyword>
<dbReference type="Gene3D" id="1.10.30.50">
    <property type="match status" value="1"/>
</dbReference>
<gene>
    <name evidence="3" type="ORF">EOD42_02985</name>
</gene>
<dbReference type="CDD" id="cd00085">
    <property type="entry name" value="HNHc"/>
    <property type="match status" value="1"/>
</dbReference>
<evidence type="ECO:0000313" key="4">
    <source>
        <dbReference type="Proteomes" id="UP000282957"/>
    </source>
</evidence>
<dbReference type="GO" id="GO:0008270">
    <property type="term" value="F:zinc ion binding"/>
    <property type="evidence" value="ECO:0007669"/>
    <property type="project" value="InterPro"/>
</dbReference>
<dbReference type="Proteomes" id="UP000282957">
    <property type="component" value="Unassembled WGS sequence"/>
</dbReference>
<dbReference type="InterPro" id="IPR002711">
    <property type="entry name" value="HNH"/>
</dbReference>
<evidence type="ECO:0000256" key="1">
    <source>
        <dbReference type="SAM" id="MobiDB-lite"/>
    </source>
</evidence>
<dbReference type="EMBL" id="SACL01000001">
    <property type="protein sequence ID" value="RVT99087.1"/>
    <property type="molecule type" value="Genomic_DNA"/>
</dbReference>
<reference evidence="3 4" key="1">
    <citation type="submission" date="2019-01" db="EMBL/GenBank/DDBJ databases">
        <authorList>
            <person name="Chen W.-M."/>
        </authorList>
    </citation>
    <scope>NUCLEOTIDE SEQUENCE [LARGE SCALE GENOMIC DNA]</scope>
    <source>
        <strain evidence="3 4">CCP-6</strain>
    </source>
</reference>
<keyword evidence="3" id="KW-0255">Endonuclease</keyword>
<feature type="domain" description="HNH nuclease" evidence="2">
    <location>
        <begin position="32"/>
        <end position="84"/>
    </location>
</feature>
<dbReference type="RefSeq" id="WP_127785755.1">
    <property type="nucleotide sequence ID" value="NZ_SACL01000001.1"/>
</dbReference>
<proteinExistence type="predicted"/>